<dbReference type="SMART" id="SM01083">
    <property type="entry name" value="Cir_N"/>
    <property type="match status" value="1"/>
</dbReference>
<evidence type="ECO:0000256" key="1">
    <source>
        <dbReference type="ARBA" id="ARBA00004123"/>
    </source>
</evidence>
<name>A0A1G4K681_9SACH</name>
<feature type="domain" description="CBF1-interacting co-repressor CIR N-terminal" evidence="10">
    <location>
        <begin position="11"/>
        <end position="47"/>
    </location>
</feature>
<organism evidence="11 12">
    <name type="scientific">Lachancea meyersii CBS 8951</name>
    <dbReference type="NCBI Taxonomy" id="1266667"/>
    <lineage>
        <taxon>Eukaryota</taxon>
        <taxon>Fungi</taxon>
        <taxon>Dikarya</taxon>
        <taxon>Ascomycota</taxon>
        <taxon>Saccharomycotina</taxon>
        <taxon>Saccharomycetes</taxon>
        <taxon>Saccharomycetales</taxon>
        <taxon>Saccharomycetaceae</taxon>
        <taxon>Lachancea</taxon>
    </lineage>
</organism>
<evidence type="ECO:0000256" key="3">
    <source>
        <dbReference type="ARBA" id="ARBA00020646"/>
    </source>
</evidence>
<feature type="compositionally biased region" description="Polar residues" evidence="9">
    <location>
        <begin position="52"/>
        <end position="68"/>
    </location>
</feature>
<evidence type="ECO:0000256" key="9">
    <source>
        <dbReference type="SAM" id="MobiDB-lite"/>
    </source>
</evidence>
<dbReference type="OrthoDB" id="21123at2759"/>
<protein>
    <recommendedName>
        <fullName evidence="3">Pre-mRNA-splicing factor CWC25</fullName>
    </recommendedName>
</protein>
<dbReference type="InterPro" id="IPR019339">
    <property type="entry name" value="CIR_N_dom"/>
</dbReference>
<comment type="subcellular location">
    <subcellularLocation>
        <location evidence="1">Nucleus</location>
    </subcellularLocation>
</comment>
<keyword evidence="5" id="KW-0747">Spliceosome</keyword>
<evidence type="ECO:0000256" key="6">
    <source>
        <dbReference type="ARBA" id="ARBA00023054"/>
    </source>
</evidence>
<accession>A0A1G4K681</accession>
<feature type="compositionally biased region" description="Polar residues" evidence="9">
    <location>
        <begin position="128"/>
        <end position="139"/>
    </location>
</feature>
<evidence type="ECO:0000313" key="11">
    <source>
        <dbReference type="EMBL" id="SCU99386.1"/>
    </source>
</evidence>
<dbReference type="PANTHER" id="PTHR16196">
    <property type="entry name" value="CELL CYCLE CONTROL PROTEIN CWF25"/>
    <property type="match status" value="1"/>
</dbReference>
<evidence type="ECO:0000313" key="12">
    <source>
        <dbReference type="Proteomes" id="UP000191144"/>
    </source>
</evidence>
<evidence type="ECO:0000256" key="5">
    <source>
        <dbReference type="ARBA" id="ARBA00022728"/>
    </source>
</evidence>
<dbReference type="EMBL" id="LT598484">
    <property type="protein sequence ID" value="SCU99386.1"/>
    <property type="molecule type" value="Genomic_DNA"/>
</dbReference>
<keyword evidence="12" id="KW-1185">Reference proteome</keyword>
<comment type="similarity">
    <text evidence="2">Belongs to the CWC25 family.</text>
</comment>
<reference evidence="12" key="1">
    <citation type="submission" date="2016-03" db="EMBL/GenBank/DDBJ databases">
        <authorList>
            <person name="Devillers Hugo."/>
        </authorList>
    </citation>
    <scope>NUCLEOTIDE SEQUENCE [LARGE SCALE GENOMIC DNA]</scope>
</reference>
<dbReference type="GO" id="GO:0000398">
    <property type="term" value="P:mRNA splicing, via spliceosome"/>
    <property type="evidence" value="ECO:0007669"/>
    <property type="project" value="TreeGrafter"/>
</dbReference>
<dbReference type="PANTHER" id="PTHR16196:SF0">
    <property type="entry name" value="PRE-MRNA-SPLICING FACTOR CWC25 HOMOLOG"/>
    <property type="match status" value="1"/>
</dbReference>
<dbReference type="Pfam" id="PF10197">
    <property type="entry name" value="Cir_N"/>
    <property type="match status" value="1"/>
</dbReference>
<keyword evidence="6" id="KW-0175">Coiled coil</keyword>
<dbReference type="Proteomes" id="UP000191144">
    <property type="component" value="Chromosome G"/>
</dbReference>
<evidence type="ECO:0000256" key="7">
    <source>
        <dbReference type="ARBA" id="ARBA00023187"/>
    </source>
</evidence>
<dbReference type="InterPro" id="IPR051376">
    <property type="entry name" value="CWC25_splicing_factor"/>
</dbReference>
<gene>
    <name evidence="11" type="ORF">LAME_0G02960G</name>
</gene>
<keyword evidence="4" id="KW-0507">mRNA processing</keyword>
<evidence type="ECO:0000256" key="4">
    <source>
        <dbReference type="ARBA" id="ARBA00022664"/>
    </source>
</evidence>
<evidence type="ECO:0000256" key="8">
    <source>
        <dbReference type="ARBA" id="ARBA00023242"/>
    </source>
</evidence>
<sequence>MGTGDLNLLKSWNPHLLKNKKKVWETEQNLLEENKKYRERQQEIERERQIDELSSLTRNGTSSYKKNSSLDWMYNDEAATSEHNKDFLLGKKRIEASVLENKESEKPTQGKNGKAYLNQIKPGIHGVLNSNRPKPSASLSRDDPLAAFQRAKESRVKRAPSKITKSLPKNIKQERKHQNQASNKLRQNLTHNMDY</sequence>
<feature type="region of interest" description="Disordered" evidence="9">
    <location>
        <begin position="38"/>
        <end position="68"/>
    </location>
</feature>
<keyword evidence="8" id="KW-0539">Nucleus</keyword>
<feature type="compositionally biased region" description="Basic and acidic residues" evidence="9">
    <location>
        <begin position="140"/>
        <end position="156"/>
    </location>
</feature>
<evidence type="ECO:0000256" key="2">
    <source>
        <dbReference type="ARBA" id="ARBA00006695"/>
    </source>
</evidence>
<dbReference type="AlphaFoldDB" id="A0A1G4K681"/>
<evidence type="ECO:0000259" key="10">
    <source>
        <dbReference type="SMART" id="SM01083"/>
    </source>
</evidence>
<dbReference type="Pfam" id="PF12542">
    <property type="entry name" value="CWC25"/>
    <property type="match status" value="1"/>
</dbReference>
<dbReference type="GO" id="GO:0005684">
    <property type="term" value="C:U2-type spliceosomal complex"/>
    <property type="evidence" value="ECO:0007669"/>
    <property type="project" value="TreeGrafter"/>
</dbReference>
<keyword evidence="7" id="KW-0508">mRNA splicing</keyword>
<feature type="region of interest" description="Disordered" evidence="9">
    <location>
        <begin position="124"/>
        <end position="195"/>
    </location>
</feature>
<proteinExistence type="inferred from homology"/>
<dbReference type="InterPro" id="IPR022209">
    <property type="entry name" value="CWC25"/>
</dbReference>
<feature type="compositionally biased region" description="Polar residues" evidence="9">
    <location>
        <begin position="179"/>
        <end position="195"/>
    </location>
</feature>
<feature type="compositionally biased region" description="Basic and acidic residues" evidence="9">
    <location>
        <begin position="38"/>
        <end position="51"/>
    </location>
</feature>